<evidence type="ECO:0000256" key="2">
    <source>
        <dbReference type="SAM" id="MobiDB-lite"/>
    </source>
</evidence>
<evidence type="ECO:0000313" key="4">
    <source>
        <dbReference type="Proteomes" id="UP000183407"/>
    </source>
</evidence>
<reference evidence="4" key="1">
    <citation type="submission" date="2016-10" db="EMBL/GenBank/DDBJ databases">
        <authorList>
            <person name="Varghese N."/>
        </authorList>
    </citation>
    <scope>NUCLEOTIDE SEQUENCE [LARGE SCALE GENOMIC DNA]</scope>
    <source>
        <strain evidence="4">DSM 44719</strain>
    </source>
</reference>
<evidence type="ECO:0000256" key="1">
    <source>
        <dbReference type="ARBA" id="ARBA00009580"/>
    </source>
</evidence>
<organism evidence="3 4">
    <name type="scientific">Rhodococcus jostii</name>
    <dbReference type="NCBI Taxonomy" id="132919"/>
    <lineage>
        <taxon>Bacteria</taxon>
        <taxon>Bacillati</taxon>
        <taxon>Actinomycetota</taxon>
        <taxon>Actinomycetes</taxon>
        <taxon>Mycobacteriales</taxon>
        <taxon>Nocardiaceae</taxon>
        <taxon>Rhodococcus</taxon>
    </lineage>
</organism>
<accession>A0A1H4TTC9</accession>
<protein>
    <submittedName>
        <fullName evidence="3">Protein-tyrosine phosphatase</fullName>
    </submittedName>
</protein>
<dbReference type="GO" id="GO:0004721">
    <property type="term" value="F:phosphoprotein phosphatase activity"/>
    <property type="evidence" value="ECO:0007669"/>
    <property type="project" value="InterPro"/>
</dbReference>
<sequence length="330" mass="35400">MTRTRPLTPSPPDRLDPQIRKVLHVQTPLPHLQGASARRRSTARGTRRRRTRTGRAHRSPAPAPLFQPGSGGNGNTTPVADTPRLASVDNFRDVAGTGAGYPAAHGENVNKGVFYRSNAIVPNDADLATLAGLSLTTAYDLRGPDEITQKQDKLPAGVKYVNIPVIAGNIDEFIAKIHTPEDARAAMQDGNRKNVTGATERAGYAKLLTGLTNTGGAQVFHCSAGKDRTGWATYLLLSIAGVAPTTIMDDYLLTNEYTKDSMIKTLAYIQQSQGEAAAAKWEPVLGVDKSYLQAGIDQLAADYGTVDKYLADGLGLSPDTINKLRVKLTR</sequence>
<dbReference type="PANTHER" id="PTHR31126:SF1">
    <property type="entry name" value="TYROSINE SPECIFIC PROTEIN PHOSPHATASES DOMAIN-CONTAINING PROTEIN"/>
    <property type="match status" value="1"/>
</dbReference>
<evidence type="ECO:0000313" key="3">
    <source>
        <dbReference type="EMBL" id="SEC59468.1"/>
    </source>
</evidence>
<dbReference type="Gene3D" id="3.90.190.10">
    <property type="entry name" value="Protein tyrosine phosphatase superfamily"/>
    <property type="match status" value="1"/>
</dbReference>
<comment type="similarity">
    <text evidence="1">Belongs to the protein-tyrosine phosphatase family.</text>
</comment>
<dbReference type="PANTHER" id="PTHR31126">
    <property type="entry name" value="TYROSINE-PROTEIN PHOSPHATASE"/>
    <property type="match status" value="1"/>
</dbReference>
<dbReference type="SUPFAM" id="SSF52799">
    <property type="entry name" value="(Phosphotyrosine protein) phosphatases II"/>
    <property type="match status" value="1"/>
</dbReference>
<gene>
    <name evidence="3" type="ORF">SAMN04490220_2055</name>
</gene>
<dbReference type="AlphaFoldDB" id="A0A1H4TTC9"/>
<dbReference type="InterPro" id="IPR026893">
    <property type="entry name" value="Tyr/Ser_Pase_IphP-type"/>
</dbReference>
<dbReference type="RefSeq" id="WP_162850324.1">
    <property type="nucleotide sequence ID" value="NZ_FNTL01000004.1"/>
</dbReference>
<dbReference type="Proteomes" id="UP000183407">
    <property type="component" value="Unassembled WGS sequence"/>
</dbReference>
<name>A0A1H4TTC9_RHOJO</name>
<dbReference type="InterPro" id="IPR016130">
    <property type="entry name" value="Tyr_Pase_AS"/>
</dbReference>
<dbReference type="InterPro" id="IPR029021">
    <property type="entry name" value="Prot-tyrosine_phosphatase-like"/>
</dbReference>
<feature type="compositionally biased region" description="Basic residues" evidence="2">
    <location>
        <begin position="37"/>
        <end position="58"/>
    </location>
</feature>
<proteinExistence type="inferred from homology"/>
<dbReference type="PROSITE" id="PS00383">
    <property type="entry name" value="TYR_PHOSPHATASE_1"/>
    <property type="match status" value="1"/>
</dbReference>
<feature type="region of interest" description="Disordered" evidence="2">
    <location>
        <begin position="25"/>
        <end position="83"/>
    </location>
</feature>
<dbReference type="EMBL" id="FNTL01000004">
    <property type="protein sequence ID" value="SEC59468.1"/>
    <property type="molecule type" value="Genomic_DNA"/>
</dbReference>
<dbReference type="Pfam" id="PF13350">
    <property type="entry name" value="Y_phosphatase3"/>
    <property type="match status" value="1"/>
</dbReference>